<comment type="caution">
    <text evidence="1">The sequence shown here is derived from an EMBL/GenBank/DDBJ whole genome shotgun (WGS) entry which is preliminary data.</text>
</comment>
<dbReference type="AlphaFoldDB" id="A0A9D3ZV81"/>
<evidence type="ECO:0000313" key="2">
    <source>
        <dbReference type="Proteomes" id="UP000828251"/>
    </source>
</evidence>
<accession>A0A9D3ZV81</accession>
<dbReference type="EMBL" id="JAIQCV010000008">
    <property type="protein sequence ID" value="KAH1072015.1"/>
    <property type="molecule type" value="Genomic_DNA"/>
</dbReference>
<keyword evidence="2" id="KW-1185">Reference proteome</keyword>
<reference evidence="1 2" key="1">
    <citation type="journal article" date="2021" name="Plant Biotechnol. J.">
        <title>Multi-omics assisted identification of the key and species-specific regulatory components of drought-tolerant mechanisms in Gossypium stocksii.</title>
        <authorList>
            <person name="Yu D."/>
            <person name="Ke L."/>
            <person name="Zhang D."/>
            <person name="Wu Y."/>
            <person name="Sun Y."/>
            <person name="Mei J."/>
            <person name="Sun J."/>
            <person name="Sun Y."/>
        </authorList>
    </citation>
    <scope>NUCLEOTIDE SEQUENCE [LARGE SCALE GENOMIC DNA]</scope>
    <source>
        <strain evidence="2">cv. E1</strain>
        <tissue evidence="1">Leaf</tissue>
    </source>
</reference>
<proteinExistence type="predicted"/>
<protein>
    <recommendedName>
        <fullName evidence="3">Reverse transcriptase zinc-binding domain-containing protein</fullName>
    </recommendedName>
</protein>
<sequence>MKVVEKLDNYLILPIPIWLSKRLLIDCLAGSTVGPRGYYHLVAKKCLSKRSSNLFQRVIKDIQAKLSKMWWSGKEKGRFWSMLPWKTLCHPKGMGGLGIRDIRLSNLAFLRCQVWRLINSKDTLCFKVLSSKYFPNSDIFHAKRVDKAFFIWSSIVATTEALKDDFNW</sequence>
<name>A0A9D3ZV81_9ROSI</name>
<organism evidence="1 2">
    <name type="scientific">Gossypium stocksii</name>
    <dbReference type="NCBI Taxonomy" id="47602"/>
    <lineage>
        <taxon>Eukaryota</taxon>
        <taxon>Viridiplantae</taxon>
        <taxon>Streptophyta</taxon>
        <taxon>Embryophyta</taxon>
        <taxon>Tracheophyta</taxon>
        <taxon>Spermatophyta</taxon>
        <taxon>Magnoliopsida</taxon>
        <taxon>eudicotyledons</taxon>
        <taxon>Gunneridae</taxon>
        <taxon>Pentapetalae</taxon>
        <taxon>rosids</taxon>
        <taxon>malvids</taxon>
        <taxon>Malvales</taxon>
        <taxon>Malvaceae</taxon>
        <taxon>Malvoideae</taxon>
        <taxon>Gossypium</taxon>
    </lineage>
</organism>
<evidence type="ECO:0000313" key="1">
    <source>
        <dbReference type="EMBL" id="KAH1072015.1"/>
    </source>
</evidence>
<gene>
    <name evidence="1" type="ORF">J1N35_024343</name>
</gene>
<dbReference type="OrthoDB" id="1000634at2759"/>
<dbReference type="Proteomes" id="UP000828251">
    <property type="component" value="Unassembled WGS sequence"/>
</dbReference>
<evidence type="ECO:0008006" key="3">
    <source>
        <dbReference type="Google" id="ProtNLM"/>
    </source>
</evidence>